<dbReference type="InterPro" id="IPR059024">
    <property type="entry name" value="SYNRG_C"/>
</dbReference>
<organism evidence="3 4">
    <name type="scientific">Arabidopsis arenosa</name>
    <name type="common">Sand rock-cress</name>
    <name type="synonym">Cardaminopsis arenosa</name>
    <dbReference type="NCBI Taxonomy" id="38785"/>
    <lineage>
        <taxon>Eukaryota</taxon>
        <taxon>Viridiplantae</taxon>
        <taxon>Streptophyta</taxon>
        <taxon>Embryophyta</taxon>
        <taxon>Tracheophyta</taxon>
        <taxon>Spermatophyta</taxon>
        <taxon>Magnoliopsida</taxon>
        <taxon>eudicotyledons</taxon>
        <taxon>Gunneridae</taxon>
        <taxon>Pentapetalae</taxon>
        <taxon>rosids</taxon>
        <taxon>malvids</taxon>
        <taxon>Brassicales</taxon>
        <taxon>Brassicaceae</taxon>
        <taxon>Camelineae</taxon>
        <taxon>Arabidopsis</taxon>
    </lineage>
</organism>
<dbReference type="PANTHER" id="PTHR35701">
    <property type="entry name" value="OS11G0148400 PROTEIN"/>
    <property type="match status" value="1"/>
</dbReference>
<sequence>MNGLDFFLSPSPTVDTSTGNNGEDDDWGEFVVSSDADRNGTDPSPNRIESEKKSQANYVTSRGPVPLSVFGEEEEDDDESGASVPSFGFSFDSFSSKHNDGNGSVNRVVNSNTNPTVGISGLIANLYRENGHSDLNLPERNPTNLEMNGNDSYRNSDGFDVDLSSSNRKIENSAVSLETMSWNPLNLGTERSEKASNVANSSTLGVTLDPDYSDMGFADKNDDDLDGWEFKTAESMFGTPGGSYKEERENAKGGSVVVQNTADSSGVWSSHTNGTGPNFDTGIVDAVKLVSERENGDDDPWDNGGWEFKVAEAGEPKKDLTNMESNGWEFGFGFEPVSKIETTNSFQSNDERETQKMENGSISFPSNGDVNSGGTSWAFKQPSLETGNEKEEKEVQTGKPKGVLPLSFFEDVKSETSDTLVHEDNFVLASDFPVREKTKAPSPTVSISDLISSLYSQVEEKNAVNISEKSATDSNVVNSDGDSWEFQGPKKPITDSGIAEGTDDFDSTWEFQGPSPALKNSDVTEGVDEFDDDSWEFQGPTQPVKDSTSRMGDNGSWEYTHSSVENEDGNRSSFPNGFRELHENPVIRIEPNDYQDLFHKLKIELYHIALNHLEKLKEARDLAADSDEVLEVQKCDSEIEDLQNLLNDDVLISGVNLESLQPRSSGITELIKVIQEPKFRPLDSEDLLTERLLSAEKDWKSTIELLKHATLTLKILNLGSPEQQSKYASTWFEIASACAQELRHAASIWKQVIKYDVQEEILSKPQGKSYALSVGEIYRVVKILRASTRLYKPWILLVPTSSNVLAVLDECVKLWLSSGIVEALLNSFNRQELDHDDSADQLLESIKYINEVDASTLHTCITSATSPKCYISGLNTDIVTGIKTVEWNGEHYLLPLANLWANLISRDPPNFPGHHFPILS</sequence>
<evidence type="ECO:0000313" key="4">
    <source>
        <dbReference type="Proteomes" id="UP000682877"/>
    </source>
</evidence>
<dbReference type="EMBL" id="LR999451">
    <property type="protein sequence ID" value="CAE5960372.1"/>
    <property type="molecule type" value="Genomic_DNA"/>
</dbReference>
<evidence type="ECO:0000256" key="1">
    <source>
        <dbReference type="SAM" id="MobiDB-lite"/>
    </source>
</evidence>
<feature type="compositionally biased region" description="Polar residues" evidence="1">
    <location>
        <begin position="471"/>
        <end position="481"/>
    </location>
</feature>
<feature type="compositionally biased region" description="Acidic residues" evidence="1">
    <location>
        <begin position="525"/>
        <end position="535"/>
    </location>
</feature>
<feature type="compositionally biased region" description="Basic and acidic residues" evidence="1">
    <location>
        <begin position="387"/>
        <end position="396"/>
    </location>
</feature>
<dbReference type="Pfam" id="PF25999">
    <property type="entry name" value="SYNRG_C"/>
    <property type="match status" value="1"/>
</dbReference>
<protein>
    <recommendedName>
        <fullName evidence="2">Synergin gamma C-terminal domain-containing protein</fullName>
    </recommendedName>
</protein>
<dbReference type="PANTHER" id="PTHR35701:SF1">
    <property type="entry name" value="OS11G0148400 PROTEIN"/>
    <property type="match status" value="1"/>
</dbReference>
<dbReference type="AlphaFoldDB" id="A0A8S1ZKU6"/>
<feature type="compositionally biased region" description="Acidic residues" evidence="1">
    <location>
        <begin position="71"/>
        <end position="80"/>
    </location>
</feature>
<feature type="compositionally biased region" description="Polar residues" evidence="1">
    <location>
        <begin position="10"/>
        <end position="21"/>
    </location>
</feature>
<keyword evidence="4" id="KW-1185">Reference proteome</keyword>
<dbReference type="Proteomes" id="UP000682877">
    <property type="component" value="Chromosome 1"/>
</dbReference>
<feature type="compositionally biased region" description="Polar residues" evidence="1">
    <location>
        <begin position="539"/>
        <end position="563"/>
    </location>
</feature>
<feature type="region of interest" description="Disordered" evidence="1">
    <location>
        <begin position="1"/>
        <end position="85"/>
    </location>
</feature>
<feature type="region of interest" description="Disordered" evidence="1">
    <location>
        <begin position="471"/>
        <end position="577"/>
    </location>
</feature>
<gene>
    <name evidence="3" type="ORF">AARE701A_LOCUS3818</name>
</gene>
<feature type="compositionally biased region" description="Polar residues" evidence="1">
    <location>
        <begin position="357"/>
        <end position="375"/>
    </location>
</feature>
<evidence type="ECO:0000259" key="2">
    <source>
        <dbReference type="Pfam" id="PF25999"/>
    </source>
</evidence>
<proteinExistence type="predicted"/>
<reference evidence="3" key="1">
    <citation type="submission" date="2021-01" db="EMBL/GenBank/DDBJ databases">
        <authorList>
            <person name="Bezrukov I."/>
        </authorList>
    </citation>
    <scope>NUCLEOTIDE SEQUENCE</scope>
</reference>
<evidence type="ECO:0000313" key="3">
    <source>
        <dbReference type="EMBL" id="CAE5960372.1"/>
    </source>
</evidence>
<name>A0A8S1ZKU6_ARAAE</name>
<feature type="region of interest" description="Disordered" evidence="1">
    <location>
        <begin position="342"/>
        <end position="398"/>
    </location>
</feature>
<accession>A0A8S1ZKU6</accession>
<feature type="domain" description="Synergin gamma C-terminal" evidence="2">
    <location>
        <begin position="721"/>
        <end position="910"/>
    </location>
</feature>